<dbReference type="EMBL" id="GL984346">
    <property type="protein sequence ID" value="EGR27629.1"/>
    <property type="molecule type" value="Genomic_DNA"/>
</dbReference>
<dbReference type="GO" id="GO:0005509">
    <property type="term" value="F:calcium ion binding"/>
    <property type="evidence" value="ECO:0007669"/>
    <property type="project" value="InterPro"/>
</dbReference>
<dbReference type="InterPro" id="IPR017946">
    <property type="entry name" value="PLC-like_Pdiesterase_TIM-brl"/>
</dbReference>
<dbReference type="PANTHER" id="PTHR10336">
    <property type="entry name" value="PHOSPHOINOSITIDE-SPECIFIC PHOSPHOLIPASE C FAMILY PROTEIN"/>
    <property type="match status" value="1"/>
</dbReference>
<dbReference type="EC" id="3.1.4.11" evidence="2"/>
<evidence type="ECO:0000313" key="5">
    <source>
        <dbReference type="Proteomes" id="UP000008983"/>
    </source>
</evidence>
<dbReference type="RefSeq" id="XP_004025081.1">
    <property type="nucleotide sequence ID" value="XM_004025032.1"/>
</dbReference>
<dbReference type="PROSITE" id="PS50007">
    <property type="entry name" value="PIPLC_X_DOMAIN"/>
    <property type="match status" value="1"/>
</dbReference>
<dbReference type="InterPro" id="IPR011992">
    <property type="entry name" value="EF-hand-dom_pair"/>
</dbReference>
<organism evidence="4 5">
    <name type="scientific">Ichthyophthirius multifiliis</name>
    <name type="common">White spot disease agent</name>
    <name type="synonym">Ich</name>
    <dbReference type="NCBI Taxonomy" id="5932"/>
    <lineage>
        <taxon>Eukaryota</taxon>
        <taxon>Sar</taxon>
        <taxon>Alveolata</taxon>
        <taxon>Ciliophora</taxon>
        <taxon>Intramacronucleata</taxon>
        <taxon>Oligohymenophorea</taxon>
        <taxon>Hymenostomatida</taxon>
        <taxon>Ophryoglenina</taxon>
        <taxon>Ichthyophthirius</taxon>
    </lineage>
</organism>
<dbReference type="SUPFAM" id="SSF47473">
    <property type="entry name" value="EF-hand"/>
    <property type="match status" value="1"/>
</dbReference>
<protein>
    <recommendedName>
        <fullName evidence="2">Phosphoinositide phospholipase C</fullName>
        <ecNumber evidence="2">3.1.4.11</ecNumber>
    </recommendedName>
</protein>
<dbReference type="Pfam" id="PF14788">
    <property type="entry name" value="EF-hand_10"/>
    <property type="match status" value="1"/>
</dbReference>
<evidence type="ECO:0000259" key="3">
    <source>
        <dbReference type="PROSITE" id="PS50222"/>
    </source>
</evidence>
<dbReference type="InterPro" id="IPR001192">
    <property type="entry name" value="PI-PLC_fam"/>
</dbReference>
<dbReference type="STRING" id="857967.G0R4H8"/>
<dbReference type="Pfam" id="PF00388">
    <property type="entry name" value="PI-PLC-X"/>
    <property type="match status" value="1"/>
</dbReference>
<evidence type="ECO:0000256" key="2">
    <source>
        <dbReference type="RuleBase" id="RU361133"/>
    </source>
</evidence>
<dbReference type="GO" id="GO:0004435">
    <property type="term" value="F:phosphatidylinositol-4,5-bisphosphate phospholipase C activity"/>
    <property type="evidence" value="ECO:0007669"/>
    <property type="project" value="UniProtKB-EC"/>
</dbReference>
<dbReference type="eggNOG" id="KOG0169">
    <property type="taxonomic scope" value="Eukaryota"/>
</dbReference>
<name>G0R4H8_ICHMU</name>
<keyword evidence="5" id="KW-1185">Reference proteome</keyword>
<feature type="domain" description="EF-hand" evidence="3">
    <location>
        <begin position="113"/>
        <end position="148"/>
    </location>
</feature>
<dbReference type="SUPFAM" id="SSF51695">
    <property type="entry name" value="PLC-like phosphodiesterases"/>
    <property type="match status" value="1"/>
</dbReference>
<keyword evidence="2" id="KW-0443">Lipid metabolism</keyword>
<dbReference type="SMART" id="SM00148">
    <property type="entry name" value="PLCXc"/>
    <property type="match status" value="1"/>
</dbReference>
<keyword evidence="4" id="KW-0560">Oxidoreductase</keyword>
<proteinExistence type="predicted"/>
<accession>G0R4H8</accession>
<evidence type="ECO:0000256" key="1">
    <source>
        <dbReference type="ARBA" id="ARBA00022837"/>
    </source>
</evidence>
<evidence type="ECO:0000313" key="4">
    <source>
        <dbReference type="EMBL" id="EGR27629.1"/>
    </source>
</evidence>
<dbReference type="InterPro" id="IPR002048">
    <property type="entry name" value="EF_hand_dom"/>
</dbReference>
<dbReference type="GeneID" id="14903695"/>
<dbReference type="InterPro" id="IPR018247">
    <property type="entry name" value="EF_Hand_1_Ca_BS"/>
</dbReference>
<dbReference type="GO" id="GO:0016042">
    <property type="term" value="P:lipid catabolic process"/>
    <property type="evidence" value="ECO:0007669"/>
    <property type="project" value="UniProtKB-KW"/>
</dbReference>
<dbReference type="InterPro" id="IPR000909">
    <property type="entry name" value="PLipase_C_PInositol-sp_X_dom"/>
</dbReference>
<dbReference type="OrthoDB" id="312543at2759"/>
<dbReference type="InterPro" id="IPR039504">
    <property type="entry name" value="PLC-delta3_EF-hand"/>
</dbReference>
<dbReference type="PROSITE" id="PS00018">
    <property type="entry name" value="EF_HAND_1"/>
    <property type="match status" value="1"/>
</dbReference>
<dbReference type="GO" id="GO:0035556">
    <property type="term" value="P:intracellular signal transduction"/>
    <property type="evidence" value="ECO:0007669"/>
    <property type="project" value="InterPro"/>
</dbReference>
<dbReference type="PROSITE" id="PS50222">
    <property type="entry name" value="EF_HAND_2"/>
    <property type="match status" value="2"/>
</dbReference>
<comment type="catalytic activity">
    <reaction evidence="2">
        <text>a 1,2-diacyl-sn-glycero-3-phospho-(1D-myo-inositol-4,5-bisphosphate) + H2O = 1D-myo-inositol 1,4,5-trisphosphate + a 1,2-diacyl-sn-glycerol + H(+)</text>
        <dbReference type="Rhea" id="RHEA:33179"/>
        <dbReference type="ChEBI" id="CHEBI:15377"/>
        <dbReference type="ChEBI" id="CHEBI:15378"/>
        <dbReference type="ChEBI" id="CHEBI:17815"/>
        <dbReference type="ChEBI" id="CHEBI:58456"/>
        <dbReference type="ChEBI" id="CHEBI:203600"/>
        <dbReference type="EC" id="3.1.4.11"/>
    </reaction>
</comment>
<dbReference type="GO" id="GO:0016491">
    <property type="term" value="F:oxidoreductase activity"/>
    <property type="evidence" value="ECO:0007669"/>
    <property type="project" value="UniProtKB-KW"/>
</dbReference>
<dbReference type="PRINTS" id="PR00390">
    <property type="entry name" value="PHPHLIPASEC"/>
</dbReference>
<sequence>MICVIYNGYHLENNIHNLEYTQTIFMTQNTSKTNKKYSQKLLQENQYQNFKIKLKKKILQKLQIISVNKQNIMIRYNIKHEADMLFIHADKDGNMNLNLQEIKQILKKMQISINKEYLIKLFQENDKNQNGQIDKKEFVEIIRKLSRKTEIQNIFQKYCIQYTGKQEDDTKSLMTVIQYQNFSKNEQKESISLLETIHIFKSVAHEHQETLRISFQQFSELIFSEKNSIFHPKNEQVYQDMDQPLTSYYINSSHNTYLLSNQLTGDSSTQAYINAIQKGCRCLELDCWDGDEGEPIIYHGYTLTSKILFRKVIEVINENAFKYSEFPLILSFENHCCAKMQIKMAQICVEIFKDKLYKVPEDWESIQHYLSPNKLKMKIIIKNSGKLEQAINKDVFFDQLLLQKAQINDVNEDDEAENLVLKNQKQFNNQDYYMQIIKNSQCLPLEIQQKQQKKKKIVEQKNQGKKCTIFLQKSINQLLTTQTSNQEQENITEQDEPIIQKQIELLKHNIKGQSEIQIKTSNKVQEMPQLIKIASMFGCKMSLNDSKENVGTQVLQMRQNFPCTTKNLCRN</sequence>
<dbReference type="Gene3D" id="3.20.20.190">
    <property type="entry name" value="Phosphatidylinositol (PI) phosphodiesterase"/>
    <property type="match status" value="1"/>
</dbReference>
<keyword evidence="1" id="KW-0106">Calcium</keyword>
<keyword evidence="2" id="KW-0442">Lipid degradation</keyword>
<dbReference type="CDD" id="cd08558">
    <property type="entry name" value="PI-PLCc_eukaryota"/>
    <property type="match status" value="1"/>
</dbReference>
<reference evidence="4 5" key="1">
    <citation type="submission" date="2011-07" db="EMBL/GenBank/DDBJ databases">
        <authorList>
            <person name="Coyne R."/>
            <person name="Brami D."/>
            <person name="Johnson J."/>
            <person name="Hostetler J."/>
            <person name="Hannick L."/>
            <person name="Clark T."/>
            <person name="Cassidy-Hanley D."/>
            <person name="Inman J."/>
        </authorList>
    </citation>
    <scope>NUCLEOTIDE SEQUENCE [LARGE SCALE GENOMIC DNA]</scope>
    <source>
        <strain evidence="4 5">G5</strain>
    </source>
</reference>
<dbReference type="SMART" id="SM00054">
    <property type="entry name" value="EFh"/>
    <property type="match status" value="2"/>
</dbReference>
<dbReference type="InParanoid" id="G0R4H8"/>
<dbReference type="CDD" id="cd15898">
    <property type="entry name" value="EFh_PI-PLC"/>
    <property type="match status" value="1"/>
</dbReference>
<gene>
    <name evidence="4" type="ORF">IMG5_192840</name>
</gene>
<dbReference type="Proteomes" id="UP000008983">
    <property type="component" value="Unassembled WGS sequence"/>
</dbReference>
<feature type="domain" description="EF-hand" evidence="3">
    <location>
        <begin position="77"/>
        <end position="112"/>
    </location>
</feature>
<dbReference type="Gene3D" id="1.10.238.10">
    <property type="entry name" value="EF-hand"/>
    <property type="match status" value="2"/>
</dbReference>
<keyword evidence="2 4" id="KW-0378">Hydrolase</keyword>
<dbReference type="AlphaFoldDB" id="G0R4H8"/>